<protein>
    <recommendedName>
        <fullName evidence="3">RNA polymerase subunit sigma-70</fullName>
    </recommendedName>
</protein>
<dbReference type="EMBL" id="JAKTTI010000049">
    <property type="protein sequence ID" value="MCH1627664.1"/>
    <property type="molecule type" value="Genomic_DNA"/>
</dbReference>
<dbReference type="RefSeq" id="WP_240257584.1">
    <property type="nucleotide sequence ID" value="NZ_JAKTTI010000049.1"/>
</dbReference>
<evidence type="ECO:0008006" key="3">
    <source>
        <dbReference type="Google" id="ProtNLM"/>
    </source>
</evidence>
<proteinExistence type="predicted"/>
<evidence type="ECO:0000313" key="2">
    <source>
        <dbReference type="Proteomes" id="UP001431131"/>
    </source>
</evidence>
<evidence type="ECO:0000313" key="1">
    <source>
        <dbReference type="EMBL" id="MCH1627664.1"/>
    </source>
</evidence>
<accession>A0AAW5E9J3</accession>
<reference evidence="1" key="1">
    <citation type="submission" date="2022-02" db="EMBL/GenBank/DDBJ databases">
        <title>Fredinandcohnia quinoae sp. nov. isolated from Chenopodium quinoa seeds.</title>
        <authorList>
            <person name="Saati-Santamaria Z."/>
            <person name="Flores-Felix J.D."/>
            <person name="Igual J.M."/>
            <person name="Velazquez E."/>
            <person name="Garcia-Fraile P."/>
            <person name="Martinez-Molina E."/>
        </authorList>
    </citation>
    <scope>NUCLEOTIDE SEQUENCE</scope>
    <source>
        <strain evidence="1">SECRCQ15</strain>
    </source>
</reference>
<keyword evidence="2" id="KW-1185">Reference proteome</keyword>
<dbReference type="AlphaFoldDB" id="A0AAW5E9J3"/>
<organism evidence="1 2">
    <name type="scientific">Fredinandcohnia quinoae</name>
    <dbReference type="NCBI Taxonomy" id="2918902"/>
    <lineage>
        <taxon>Bacteria</taxon>
        <taxon>Bacillati</taxon>
        <taxon>Bacillota</taxon>
        <taxon>Bacilli</taxon>
        <taxon>Bacillales</taxon>
        <taxon>Bacillaceae</taxon>
        <taxon>Fredinandcohnia</taxon>
    </lineage>
</organism>
<gene>
    <name evidence="1" type="ORF">MJG50_20200</name>
</gene>
<name>A0AAW5E9J3_9BACI</name>
<comment type="caution">
    <text evidence="1">The sequence shown here is derived from an EMBL/GenBank/DDBJ whole genome shotgun (WGS) entry which is preliminary data.</text>
</comment>
<dbReference type="Proteomes" id="UP001431131">
    <property type="component" value="Unassembled WGS sequence"/>
</dbReference>
<sequence>MRYSEKSNHAQRGSNQMFGVDFHDFIEREQNSTYVELASEFGISVKEVRQMKKKLERS</sequence>